<evidence type="ECO:0000313" key="10">
    <source>
        <dbReference type="Proteomes" id="UP000316988"/>
    </source>
</evidence>
<dbReference type="Pfam" id="PF01032">
    <property type="entry name" value="FecCD"/>
    <property type="match status" value="1"/>
</dbReference>
<keyword evidence="5 8" id="KW-0812">Transmembrane</keyword>
<keyword evidence="10" id="KW-1185">Reference proteome</keyword>
<proteinExistence type="inferred from homology"/>
<comment type="subcellular location">
    <subcellularLocation>
        <location evidence="1">Cell membrane</location>
        <topology evidence="1">Multi-pass membrane protein</topology>
    </subcellularLocation>
</comment>
<gene>
    <name evidence="9" type="ORF">FNM00_04145</name>
</gene>
<reference evidence="9 10" key="1">
    <citation type="submission" date="2019-07" db="EMBL/GenBank/DDBJ databases">
        <authorList>
            <person name="Zhao L.H."/>
        </authorList>
    </citation>
    <scope>NUCLEOTIDE SEQUENCE [LARGE SCALE GENOMIC DNA]</scope>
    <source>
        <strain evidence="9 10">Co35</strain>
    </source>
</reference>
<dbReference type="PANTHER" id="PTHR30472">
    <property type="entry name" value="FERRIC ENTEROBACTIN TRANSPORT SYSTEM PERMEASE PROTEIN"/>
    <property type="match status" value="1"/>
</dbReference>
<comment type="caution">
    <text evidence="9">The sequence shown here is derived from an EMBL/GenBank/DDBJ whole genome shotgun (WGS) entry which is preliminary data.</text>
</comment>
<dbReference type="OrthoDB" id="4455417at2"/>
<keyword evidence="4" id="KW-1003">Cell membrane</keyword>
<evidence type="ECO:0000313" key="9">
    <source>
        <dbReference type="EMBL" id="TSD65808.1"/>
    </source>
</evidence>
<dbReference type="GO" id="GO:0033214">
    <property type="term" value="P:siderophore-iron import into cell"/>
    <property type="evidence" value="ECO:0007669"/>
    <property type="project" value="TreeGrafter"/>
</dbReference>
<feature type="transmembrane region" description="Helical" evidence="8">
    <location>
        <begin position="278"/>
        <end position="295"/>
    </location>
</feature>
<keyword evidence="3" id="KW-0813">Transport</keyword>
<dbReference type="CDD" id="cd06550">
    <property type="entry name" value="TM_ABC_iron-siderophores_like"/>
    <property type="match status" value="1"/>
</dbReference>
<evidence type="ECO:0000256" key="2">
    <source>
        <dbReference type="ARBA" id="ARBA00007935"/>
    </source>
</evidence>
<feature type="transmembrane region" description="Helical" evidence="8">
    <location>
        <begin position="84"/>
        <end position="102"/>
    </location>
</feature>
<feature type="transmembrane region" description="Helical" evidence="8">
    <location>
        <begin position="302"/>
        <end position="320"/>
    </location>
</feature>
<protein>
    <submittedName>
        <fullName evidence="9">Iron ABC transporter permease</fullName>
    </submittedName>
</protein>
<feature type="transmembrane region" description="Helical" evidence="8">
    <location>
        <begin position="54"/>
        <end position="72"/>
    </location>
</feature>
<dbReference type="Proteomes" id="UP000316988">
    <property type="component" value="Unassembled WGS sequence"/>
</dbReference>
<evidence type="ECO:0000256" key="6">
    <source>
        <dbReference type="ARBA" id="ARBA00022989"/>
    </source>
</evidence>
<dbReference type="GO" id="GO:0005886">
    <property type="term" value="C:plasma membrane"/>
    <property type="evidence" value="ECO:0007669"/>
    <property type="project" value="UniProtKB-SubCell"/>
</dbReference>
<evidence type="ECO:0000256" key="8">
    <source>
        <dbReference type="SAM" id="Phobius"/>
    </source>
</evidence>
<name>A0A554SHG9_9ACTN</name>
<keyword evidence="7 8" id="KW-0472">Membrane</keyword>
<keyword evidence="6 8" id="KW-1133">Transmembrane helix</keyword>
<dbReference type="InterPro" id="IPR000522">
    <property type="entry name" value="ABC_transptr_permease_BtuC"/>
</dbReference>
<evidence type="ECO:0000256" key="5">
    <source>
        <dbReference type="ARBA" id="ARBA00022692"/>
    </source>
</evidence>
<dbReference type="GO" id="GO:0022857">
    <property type="term" value="F:transmembrane transporter activity"/>
    <property type="evidence" value="ECO:0007669"/>
    <property type="project" value="InterPro"/>
</dbReference>
<dbReference type="InterPro" id="IPR037294">
    <property type="entry name" value="ABC_BtuC-like"/>
</dbReference>
<dbReference type="Gene3D" id="1.10.3470.10">
    <property type="entry name" value="ABC transporter involved in vitamin B12 uptake, BtuC"/>
    <property type="match status" value="1"/>
</dbReference>
<accession>A0A554SHG9</accession>
<evidence type="ECO:0000256" key="1">
    <source>
        <dbReference type="ARBA" id="ARBA00004651"/>
    </source>
</evidence>
<evidence type="ECO:0000256" key="3">
    <source>
        <dbReference type="ARBA" id="ARBA00022448"/>
    </source>
</evidence>
<dbReference type="EMBL" id="VLNT01000002">
    <property type="protein sequence ID" value="TSD65808.1"/>
    <property type="molecule type" value="Genomic_DNA"/>
</dbReference>
<feature type="transmembrane region" description="Helical" evidence="8">
    <location>
        <begin position="146"/>
        <end position="165"/>
    </location>
</feature>
<evidence type="ECO:0000256" key="4">
    <source>
        <dbReference type="ARBA" id="ARBA00022475"/>
    </source>
</evidence>
<organism evidence="9 10">
    <name type="scientific">Aeromicrobium piscarium</name>
    <dbReference type="NCBI Taxonomy" id="2590901"/>
    <lineage>
        <taxon>Bacteria</taxon>
        <taxon>Bacillati</taxon>
        <taxon>Actinomycetota</taxon>
        <taxon>Actinomycetes</taxon>
        <taxon>Propionibacteriales</taxon>
        <taxon>Nocardioidaceae</taxon>
        <taxon>Aeromicrobium</taxon>
    </lineage>
</organism>
<dbReference type="AlphaFoldDB" id="A0A554SHG9"/>
<feature type="transmembrane region" description="Helical" evidence="8">
    <location>
        <begin position="192"/>
        <end position="216"/>
    </location>
</feature>
<evidence type="ECO:0000256" key="7">
    <source>
        <dbReference type="ARBA" id="ARBA00023136"/>
    </source>
</evidence>
<sequence>MATLVSILLLLAMWWLTMTTGALAISPGRVVATLTGGGTRIENLVIIDRRLSRLLAGSLIGFCLGTSGALTQTITRNPIATPDILGVSAGAGTFAVLALVRPETTERLLGVSTTVALVPVAILGGLITTGVILTLGWRGGFDGYRLVLVGLGINALALALTSWLLTRAEVEEASVAVRWLVGSLGGVRMGDVVYLAPMVVLAVLVCLRLAGGLGALRLGRDIGQALGVSAGRTEAGALITAVALVSVATAAAGPIAFVAFVAPQVAMRLFGTAGPPPLASGLVGALLLVGADFLAARLPLELPVGIVTSVLGAPVLLYLMTRHLRRTSV</sequence>
<dbReference type="PANTHER" id="PTHR30472:SF24">
    <property type="entry name" value="FERRIC ENTEROBACTIN TRANSPORT SYSTEM PERMEASE PROTEIN FEPG"/>
    <property type="match status" value="1"/>
</dbReference>
<comment type="similarity">
    <text evidence="2">Belongs to the binding-protein-dependent transport system permease family. FecCD subfamily.</text>
</comment>
<dbReference type="SUPFAM" id="SSF81345">
    <property type="entry name" value="ABC transporter involved in vitamin B12 uptake, BtuC"/>
    <property type="match status" value="1"/>
</dbReference>
<feature type="transmembrane region" description="Helical" evidence="8">
    <location>
        <begin position="237"/>
        <end position="266"/>
    </location>
</feature>
<feature type="transmembrane region" description="Helical" evidence="8">
    <location>
        <begin position="108"/>
        <end position="134"/>
    </location>
</feature>